<sequence>MVAGFVAGVGVSSAPSAAAVCSRDLQMRKASRVVVRMADEKTDVEAAQNCLEDGCEVNEVQEILGRLDMKKQSLEVELESITNVMAMLAKANLSEDRSFVAQTVEAAINIFQRAEDTYPKVGSPSPWTMDKPKKKR</sequence>
<protein>
    <submittedName>
        <fullName evidence="1">Uncharacterized protein</fullName>
    </submittedName>
</protein>
<reference evidence="1 2" key="1">
    <citation type="journal article" date="2023" name="Nat. Commun.">
        <title>Origin of minicircular mitochondrial genomes in red algae.</title>
        <authorList>
            <person name="Lee Y."/>
            <person name="Cho C.H."/>
            <person name="Lee Y.M."/>
            <person name="Park S.I."/>
            <person name="Yang J.H."/>
            <person name="West J.A."/>
            <person name="Bhattacharya D."/>
            <person name="Yoon H.S."/>
        </authorList>
    </citation>
    <scope>NUCLEOTIDE SEQUENCE [LARGE SCALE GENOMIC DNA]</scope>
    <source>
        <strain evidence="1 2">CCMP1338</strain>
        <tissue evidence="1">Whole cell</tissue>
    </source>
</reference>
<gene>
    <name evidence="1" type="ORF">NDN08_000232</name>
</gene>
<organism evidence="1 2">
    <name type="scientific">Rhodosorus marinus</name>
    <dbReference type="NCBI Taxonomy" id="101924"/>
    <lineage>
        <taxon>Eukaryota</taxon>
        <taxon>Rhodophyta</taxon>
        <taxon>Stylonematophyceae</taxon>
        <taxon>Stylonematales</taxon>
        <taxon>Stylonemataceae</taxon>
        <taxon>Rhodosorus</taxon>
    </lineage>
</organism>
<evidence type="ECO:0000313" key="2">
    <source>
        <dbReference type="Proteomes" id="UP001157974"/>
    </source>
</evidence>
<evidence type="ECO:0000313" key="1">
    <source>
        <dbReference type="EMBL" id="KAJ8900934.1"/>
    </source>
</evidence>
<name>A0AAV8UEL4_9RHOD</name>
<dbReference type="EMBL" id="JAMWBK010000013">
    <property type="protein sequence ID" value="KAJ8900934.1"/>
    <property type="molecule type" value="Genomic_DNA"/>
</dbReference>
<keyword evidence="2" id="KW-1185">Reference proteome</keyword>
<dbReference type="AlphaFoldDB" id="A0AAV8UEL4"/>
<proteinExistence type="predicted"/>
<dbReference type="Proteomes" id="UP001157974">
    <property type="component" value="Unassembled WGS sequence"/>
</dbReference>
<accession>A0AAV8UEL4</accession>
<comment type="caution">
    <text evidence="1">The sequence shown here is derived from an EMBL/GenBank/DDBJ whole genome shotgun (WGS) entry which is preliminary data.</text>
</comment>